<dbReference type="Proteomes" id="UP001459277">
    <property type="component" value="Unassembled WGS sequence"/>
</dbReference>
<gene>
    <name evidence="2" type="ORF">SO802_031703</name>
</gene>
<comment type="caution">
    <text evidence="2">The sequence shown here is derived from an EMBL/GenBank/DDBJ whole genome shotgun (WGS) entry which is preliminary data.</text>
</comment>
<reference evidence="2 3" key="1">
    <citation type="submission" date="2024-01" db="EMBL/GenBank/DDBJ databases">
        <title>A telomere-to-telomere, gap-free genome of sweet tea (Lithocarpus litseifolius).</title>
        <authorList>
            <person name="Zhou J."/>
        </authorList>
    </citation>
    <scope>NUCLEOTIDE SEQUENCE [LARGE SCALE GENOMIC DNA]</scope>
    <source>
        <strain evidence="2">Zhou-2022a</strain>
        <tissue evidence="2">Leaf</tissue>
    </source>
</reference>
<evidence type="ECO:0000256" key="1">
    <source>
        <dbReference type="SAM" id="MobiDB-lite"/>
    </source>
</evidence>
<evidence type="ECO:0000313" key="2">
    <source>
        <dbReference type="EMBL" id="KAK9986752.1"/>
    </source>
</evidence>
<keyword evidence="3" id="KW-1185">Reference proteome</keyword>
<organism evidence="2 3">
    <name type="scientific">Lithocarpus litseifolius</name>
    <dbReference type="NCBI Taxonomy" id="425828"/>
    <lineage>
        <taxon>Eukaryota</taxon>
        <taxon>Viridiplantae</taxon>
        <taxon>Streptophyta</taxon>
        <taxon>Embryophyta</taxon>
        <taxon>Tracheophyta</taxon>
        <taxon>Spermatophyta</taxon>
        <taxon>Magnoliopsida</taxon>
        <taxon>eudicotyledons</taxon>
        <taxon>Gunneridae</taxon>
        <taxon>Pentapetalae</taxon>
        <taxon>rosids</taxon>
        <taxon>fabids</taxon>
        <taxon>Fagales</taxon>
        <taxon>Fagaceae</taxon>
        <taxon>Lithocarpus</taxon>
    </lineage>
</organism>
<accession>A0AAW2BNK1</accession>
<protein>
    <submittedName>
        <fullName evidence="2">Uncharacterized protein</fullName>
    </submittedName>
</protein>
<feature type="compositionally biased region" description="Polar residues" evidence="1">
    <location>
        <begin position="43"/>
        <end position="54"/>
    </location>
</feature>
<sequence>MHYLVVIYHLQVREPNVTSQSLEDQDYKTSSSHVEPTNEAAHPSQTSHEANANQHSEKLPPASQCEGVHRIQPESQVRPKEVKRSYNFGVSTETMAVASETSRRITKFYMNA</sequence>
<dbReference type="EMBL" id="JAZDWU010000011">
    <property type="protein sequence ID" value="KAK9986752.1"/>
    <property type="molecule type" value="Genomic_DNA"/>
</dbReference>
<feature type="compositionally biased region" description="Basic and acidic residues" evidence="1">
    <location>
        <begin position="67"/>
        <end position="81"/>
    </location>
</feature>
<proteinExistence type="predicted"/>
<feature type="compositionally biased region" description="Polar residues" evidence="1">
    <location>
        <begin position="16"/>
        <end position="35"/>
    </location>
</feature>
<dbReference type="AlphaFoldDB" id="A0AAW2BNK1"/>
<feature type="region of interest" description="Disordered" evidence="1">
    <location>
        <begin position="15"/>
        <end position="81"/>
    </location>
</feature>
<evidence type="ECO:0000313" key="3">
    <source>
        <dbReference type="Proteomes" id="UP001459277"/>
    </source>
</evidence>
<name>A0AAW2BNK1_9ROSI</name>